<keyword evidence="2" id="KW-1185">Reference proteome</keyword>
<reference evidence="1" key="1">
    <citation type="submission" date="2022-09" db="EMBL/GenBank/DDBJ databases">
        <title>The complete genome of Acidovorax sp. 5MLIR.</title>
        <authorList>
            <person name="Liu L."/>
            <person name="Yue J."/>
            <person name="Yang F."/>
            <person name="Yuan J."/>
            <person name="Li L."/>
        </authorList>
    </citation>
    <scope>NUCLEOTIDE SEQUENCE</scope>
    <source>
        <strain evidence="1">5MLIR</strain>
    </source>
</reference>
<dbReference type="RefSeq" id="WP_231042876.1">
    <property type="nucleotide sequence ID" value="NZ_CP106881.1"/>
</dbReference>
<dbReference type="EMBL" id="CP106881">
    <property type="protein sequence ID" value="UYG50160.1"/>
    <property type="molecule type" value="Genomic_DNA"/>
</dbReference>
<dbReference type="CDD" id="cd16364">
    <property type="entry name" value="T3SC_I-like"/>
    <property type="match status" value="1"/>
</dbReference>
<name>A0ABY6G5X8_9BURK</name>
<dbReference type="Gene3D" id="3.30.1460.10">
    <property type="match status" value="1"/>
</dbReference>
<sequence length="149" mass="15832">MDIYEQASALLLGLGSTLGIALALDADGACGLRVDDRLELTLRLEPRQQALLAYAQVHALPETGAESVLLHLMAANHVWEESQGATWSLHGGQLTLARLLPLRDLDAGQLAQELARFADVALGEQQRLQSLAGPPAYGQGLPVFAMLAA</sequence>
<dbReference type="Pfam" id="PF05932">
    <property type="entry name" value="CesT"/>
    <property type="match status" value="1"/>
</dbReference>
<evidence type="ECO:0000313" key="2">
    <source>
        <dbReference type="Proteomes" id="UP001162800"/>
    </source>
</evidence>
<organism evidence="1 2">
    <name type="scientific">Comamonas endophytica</name>
    <dbReference type="NCBI Taxonomy" id="2949090"/>
    <lineage>
        <taxon>Bacteria</taxon>
        <taxon>Pseudomonadati</taxon>
        <taxon>Pseudomonadota</taxon>
        <taxon>Betaproteobacteria</taxon>
        <taxon>Burkholderiales</taxon>
        <taxon>Comamonadaceae</taxon>
        <taxon>Comamonas</taxon>
    </lineage>
</organism>
<proteinExistence type="predicted"/>
<protein>
    <submittedName>
        <fullName evidence="1">Type III secretion system chaperone</fullName>
    </submittedName>
</protein>
<dbReference type="Proteomes" id="UP001162800">
    <property type="component" value="Chromosome"/>
</dbReference>
<gene>
    <name evidence="1" type="ORF">M9799_08485</name>
</gene>
<evidence type="ECO:0000313" key="1">
    <source>
        <dbReference type="EMBL" id="UYG50160.1"/>
    </source>
</evidence>
<dbReference type="SUPFAM" id="SSF69635">
    <property type="entry name" value="Type III secretory system chaperone-like"/>
    <property type="match status" value="1"/>
</dbReference>
<accession>A0ABY6G5X8</accession>
<dbReference type="InterPro" id="IPR010261">
    <property type="entry name" value="Tir_chaperone"/>
</dbReference>